<reference evidence="2 3" key="1">
    <citation type="submission" date="2016-02" db="EMBL/GenBank/DDBJ databases">
        <authorList>
            <person name="Wen L."/>
            <person name="He K."/>
            <person name="Yang H."/>
        </authorList>
    </citation>
    <scope>NUCLEOTIDE SEQUENCE [LARGE SCALE GENOMIC DNA]</scope>
    <source>
        <strain evidence="2 3">CMW7778B</strain>
    </source>
</reference>
<organism evidence="2 3">
    <name type="scientific">Gardnerella vaginalis</name>
    <dbReference type="NCBI Taxonomy" id="2702"/>
    <lineage>
        <taxon>Bacteria</taxon>
        <taxon>Bacillati</taxon>
        <taxon>Actinomycetota</taxon>
        <taxon>Actinomycetes</taxon>
        <taxon>Bifidobacteriales</taxon>
        <taxon>Bifidobacteriaceae</taxon>
        <taxon>Gardnerella</taxon>
    </lineage>
</organism>
<dbReference type="PATRIC" id="fig|2702.101.peg.949"/>
<dbReference type="InterPro" id="IPR053144">
    <property type="entry name" value="Acetyltransferase_Butenolide"/>
</dbReference>
<evidence type="ECO:0000313" key="3">
    <source>
        <dbReference type="Proteomes" id="UP000070505"/>
    </source>
</evidence>
<dbReference type="EMBL" id="LSRC01000040">
    <property type="protein sequence ID" value="KXI16653.1"/>
    <property type="molecule type" value="Genomic_DNA"/>
</dbReference>
<dbReference type="RefSeq" id="WP_075523759.1">
    <property type="nucleotide sequence ID" value="NZ_KQ961869.1"/>
</dbReference>
<dbReference type="GO" id="GO:0016747">
    <property type="term" value="F:acyltransferase activity, transferring groups other than amino-acyl groups"/>
    <property type="evidence" value="ECO:0007669"/>
    <property type="project" value="InterPro"/>
</dbReference>
<keyword evidence="2" id="KW-0808">Transferase</keyword>
<dbReference type="PANTHER" id="PTHR43233:SF1">
    <property type="entry name" value="FAMILY N-ACETYLTRANSFERASE, PUTATIVE (AFU_ORTHOLOGUE AFUA_6G03350)-RELATED"/>
    <property type="match status" value="1"/>
</dbReference>
<dbReference type="CDD" id="cd04301">
    <property type="entry name" value="NAT_SF"/>
    <property type="match status" value="1"/>
</dbReference>
<dbReference type="Gene3D" id="3.40.630.30">
    <property type="match status" value="1"/>
</dbReference>
<dbReference type="Proteomes" id="UP000070505">
    <property type="component" value="Unassembled WGS sequence"/>
</dbReference>
<dbReference type="InterPro" id="IPR000182">
    <property type="entry name" value="GNAT_dom"/>
</dbReference>
<proteinExistence type="predicted"/>
<dbReference type="InterPro" id="IPR016181">
    <property type="entry name" value="Acyl_CoA_acyltransferase"/>
</dbReference>
<evidence type="ECO:0000313" key="2">
    <source>
        <dbReference type="EMBL" id="KXI16653.1"/>
    </source>
</evidence>
<feature type="domain" description="N-acetyltransferase" evidence="1">
    <location>
        <begin position="1"/>
        <end position="133"/>
    </location>
</feature>
<dbReference type="PANTHER" id="PTHR43233">
    <property type="entry name" value="FAMILY N-ACETYLTRANSFERASE, PUTATIVE (AFU_ORTHOLOGUE AFUA_6G03350)-RELATED"/>
    <property type="match status" value="1"/>
</dbReference>
<dbReference type="Pfam" id="PF13508">
    <property type="entry name" value="Acetyltransf_7"/>
    <property type="match status" value="1"/>
</dbReference>
<evidence type="ECO:0000259" key="1">
    <source>
        <dbReference type="PROSITE" id="PS51186"/>
    </source>
</evidence>
<name>A0A135Z4W9_GARVA</name>
<protein>
    <submittedName>
        <fullName evidence="2">Acetyltransferase, GNAT family</fullName>
    </submittedName>
</protein>
<dbReference type="PROSITE" id="PS51186">
    <property type="entry name" value="GNAT"/>
    <property type="match status" value="1"/>
</dbReference>
<gene>
    <name evidence="2" type="ORF">HMPREF3230_00968</name>
</gene>
<dbReference type="SUPFAM" id="SSF55729">
    <property type="entry name" value="Acyl-CoA N-acyltransferases (Nat)"/>
    <property type="match status" value="1"/>
</dbReference>
<dbReference type="AlphaFoldDB" id="A0A135Z4W9"/>
<comment type="caution">
    <text evidence="2">The sequence shown here is derived from an EMBL/GenBank/DDBJ whole genome shotgun (WGS) entry which is preliminary data.</text>
</comment>
<accession>A0A135Z4W9</accession>
<sequence length="133" mass="15268">MEIREYKNFCLDEIVNFYKSVGWTNYLERTDVLERAYAGSLCVLGATIDDQLVGIIRAVGDGQTIVFVQDIIVLPKYQRKGIGTKLLKTLMEKYKDVYQLELLTDNTEKTKAFYRSVGFTASDEIECVAFIRM</sequence>